<protein>
    <submittedName>
        <fullName evidence="2">Uncharacterized protein</fullName>
    </submittedName>
</protein>
<gene>
    <name evidence="2" type="ORF">HGMM_F01A04C07</name>
</gene>
<accession>H5S874</accession>
<reference evidence="2" key="2">
    <citation type="journal article" date="2012" name="PLoS ONE">
        <title>A Deeply Branching Thermophilic Bacterium with an Ancient Acetyl-CoA Pathway Dominates a Subsurface Ecosystem.</title>
        <authorList>
            <person name="Takami H."/>
            <person name="Noguchi H."/>
            <person name="Takaki Y."/>
            <person name="Uchiyama I."/>
            <person name="Toyoda A."/>
            <person name="Nishi S."/>
            <person name="Chee G.-J."/>
            <person name="Arai W."/>
            <person name="Nunoura T."/>
            <person name="Itoh T."/>
            <person name="Hattori M."/>
            <person name="Takai K."/>
        </authorList>
    </citation>
    <scope>NUCLEOTIDE SEQUENCE</scope>
</reference>
<dbReference type="EMBL" id="AP011626">
    <property type="protein sequence ID" value="BAL52360.1"/>
    <property type="molecule type" value="Genomic_DNA"/>
</dbReference>
<reference evidence="2" key="1">
    <citation type="journal article" date="2005" name="Environ. Microbiol.">
        <title>Genetic and functional properties of uncultivated thermophilic crenarchaeotes from a subsurface gold mine as revealed by analysis of genome fragments.</title>
        <authorList>
            <person name="Nunoura T."/>
            <person name="Hirayama H."/>
            <person name="Takami H."/>
            <person name="Oida H."/>
            <person name="Nishi S."/>
            <person name="Shimamura S."/>
            <person name="Suzuki Y."/>
            <person name="Inagaki F."/>
            <person name="Takai K."/>
            <person name="Nealson K.H."/>
            <person name="Horikoshi K."/>
        </authorList>
    </citation>
    <scope>NUCLEOTIDE SEQUENCE</scope>
</reference>
<organism evidence="2">
    <name type="scientific">uncultured Planctomycetota bacterium</name>
    <dbReference type="NCBI Taxonomy" id="120965"/>
    <lineage>
        <taxon>Bacteria</taxon>
        <taxon>Pseudomonadati</taxon>
        <taxon>Planctomycetota</taxon>
        <taxon>environmental samples</taxon>
    </lineage>
</organism>
<feature type="region of interest" description="Disordered" evidence="1">
    <location>
        <begin position="183"/>
        <end position="272"/>
    </location>
</feature>
<evidence type="ECO:0000256" key="1">
    <source>
        <dbReference type="SAM" id="MobiDB-lite"/>
    </source>
</evidence>
<dbReference type="AlphaFoldDB" id="H5S874"/>
<name>H5S874_9BACT</name>
<feature type="compositionally biased region" description="Basic and acidic residues" evidence="1">
    <location>
        <begin position="184"/>
        <end position="258"/>
    </location>
</feature>
<proteinExistence type="predicted"/>
<evidence type="ECO:0000313" key="2">
    <source>
        <dbReference type="EMBL" id="BAL52360.1"/>
    </source>
</evidence>
<sequence>MQGKMNGRIRRPAAMPAAVRQNQVRLVTRDKAHRIRKPGINRRAESQGVRVLSSKGRRGVARRVSNALPLAAEIRRLLAKSQARPGVVKLAAQLQTSPALNLVRTPAIRRPQISLERSPVPVSPKKSLAGRKQVVANRVKNQATRKPAVANRAISLIGAMRKPAVQERVQHVVKRAALANKVGNRADSKEGSREANKVGNRVDNREGSREANKVGNRADNREGSREANKVGNKADNREGSKEASKVASKEGSRADNRGRRGVPASKTNSSKVFPAANALTMLAITSAVLSNA</sequence>